<dbReference type="EMBL" id="JASNWA010000003">
    <property type="protein sequence ID" value="KAK3178091.1"/>
    <property type="molecule type" value="Genomic_DNA"/>
</dbReference>
<dbReference type="PANTHER" id="PTHR14344">
    <property type="entry name" value="WD REPEAT PROTEIN"/>
    <property type="match status" value="1"/>
</dbReference>
<proteinExistence type="inferred from homology"/>
<gene>
    <name evidence="8" type="ORF">OEA41_000224</name>
</gene>
<evidence type="ECO:0000256" key="4">
    <source>
        <dbReference type="ARBA" id="ARBA00022694"/>
    </source>
</evidence>
<keyword evidence="3" id="KW-0853">WD repeat</keyword>
<evidence type="ECO:0000256" key="3">
    <source>
        <dbReference type="ARBA" id="ARBA00022574"/>
    </source>
</evidence>
<keyword evidence="9" id="KW-1185">Reference proteome</keyword>
<evidence type="ECO:0000256" key="1">
    <source>
        <dbReference type="ARBA" id="ARBA00004496"/>
    </source>
</evidence>
<dbReference type="SMART" id="SM00320">
    <property type="entry name" value="WD40"/>
    <property type="match status" value="5"/>
</dbReference>
<name>A0AAE0DPA3_9LECA</name>
<dbReference type="InterPro" id="IPR051973">
    <property type="entry name" value="tRNA_Anticodon_Mtase-Reg"/>
</dbReference>
<feature type="region of interest" description="Disordered" evidence="7">
    <location>
        <begin position="81"/>
        <end position="106"/>
    </location>
</feature>
<dbReference type="GO" id="GO:0030488">
    <property type="term" value="P:tRNA methylation"/>
    <property type="evidence" value="ECO:0007669"/>
    <property type="project" value="TreeGrafter"/>
</dbReference>
<keyword evidence="5" id="KW-0677">Repeat</keyword>
<comment type="subcellular location">
    <subcellularLocation>
        <location evidence="1">Cytoplasm</location>
    </subcellularLocation>
</comment>
<dbReference type="InterPro" id="IPR001680">
    <property type="entry name" value="WD40_rpt"/>
</dbReference>
<protein>
    <recommendedName>
        <fullName evidence="10">WD40 repeat-like protein</fullName>
    </recommendedName>
</protein>
<keyword evidence="4" id="KW-0819">tRNA processing</keyword>
<evidence type="ECO:0000256" key="5">
    <source>
        <dbReference type="ARBA" id="ARBA00022737"/>
    </source>
</evidence>
<sequence>MGNGPHPVPLISWANVGYQTSLKSSCIATSVRSMGIVLLTGSEGTICLYQHSIKKVLAIHQLPGKLTYLGAQGLRLNWANSSRADPSTSDKALDPQTNGSSPLKDGSTGLREVGVVAKCLGSSMIFLILLQHLDGWPYVIRELEDKSPGSFVVTSSCFVETSVQLLILGSRRGQLAVYNRSGSLLRPSSSHTARPHNDAITSITVVASDFLACEVGQIIFATTGRDGTYKIHSLTINQMEQRDDDRVIELKTLNNCKLPFGPYIEGAYLDFFTQHLFIWGFRSTQFVVWNESQKAEVLSVECGNAHRNWDYVAHEDGKGGGSFVFTKASLCCIYFQEEASHRVLQCGSHGREVKALALSRSSQAIEDPRSRFLATGAEDTAIRIFGHEPPNVMPRLHCLRILTDHTTGIQQLCWSEDGQRLFSAAGCEEFFVWRVTPIQSIGLGVYLEARCPTVTDSSDLRIMDFEVLLTPIAPGTATNAENKAYFLIMAYSDSSVRVYCYSSWLENKFDLLFTGFHETHCLTQVKSLRSGLQQVLDLCTAGTNGVLALLQLDTRKGPSISTSLPLRSLQWCTQLDVHKNSIKSLDVIPFSPTESIIATGGDDGDIWLTYMRFPDEGCSGGPPSLVSKRINPAHATAVTGVACLVAIGMQERGVFLLASVGTDQHLKVWEITIPKGAGTDQVRFRLRSDVHTSVADASSLGHCWDEEEQLWLYVAGVGMEIRRVKIEDA</sequence>
<organism evidence="8 9">
    <name type="scientific">Lepraria neglecta</name>
    <dbReference type="NCBI Taxonomy" id="209136"/>
    <lineage>
        <taxon>Eukaryota</taxon>
        <taxon>Fungi</taxon>
        <taxon>Dikarya</taxon>
        <taxon>Ascomycota</taxon>
        <taxon>Pezizomycotina</taxon>
        <taxon>Lecanoromycetes</taxon>
        <taxon>OSLEUM clade</taxon>
        <taxon>Lecanoromycetidae</taxon>
        <taxon>Lecanorales</taxon>
        <taxon>Lecanorineae</taxon>
        <taxon>Stereocaulaceae</taxon>
        <taxon>Lepraria</taxon>
    </lineage>
</organism>
<evidence type="ECO:0000313" key="8">
    <source>
        <dbReference type="EMBL" id="KAK3178091.1"/>
    </source>
</evidence>
<reference evidence="8" key="1">
    <citation type="submission" date="2022-11" db="EMBL/GenBank/DDBJ databases">
        <title>Chromosomal genome sequence assembly and mating type (MAT) locus characterization of the leprose asexual lichenized fungus Lepraria neglecta (Nyl.) Erichsen.</title>
        <authorList>
            <person name="Allen J.L."/>
            <person name="Pfeffer B."/>
        </authorList>
    </citation>
    <scope>NUCLEOTIDE SEQUENCE</scope>
    <source>
        <strain evidence="8">Allen 5258</strain>
    </source>
</reference>
<dbReference type="GO" id="GO:0005737">
    <property type="term" value="C:cytoplasm"/>
    <property type="evidence" value="ECO:0007669"/>
    <property type="project" value="UniProtKB-SubCell"/>
</dbReference>
<dbReference type="InterPro" id="IPR015943">
    <property type="entry name" value="WD40/YVTN_repeat-like_dom_sf"/>
</dbReference>
<evidence type="ECO:0008006" key="10">
    <source>
        <dbReference type="Google" id="ProtNLM"/>
    </source>
</evidence>
<dbReference type="InterPro" id="IPR036322">
    <property type="entry name" value="WD40_repeat_dom_sf"/>
</dbReference>
<dbReference type="Pfam" id="PF00400">
    <property type="entry name" value="WD40"/>
    <property type="match status" value="2"/>
</dbReference>
<comment type="similarity">
    <text evidence="6">Belongs to the WD repeat WDR6 family.</text>
</comment>
<dbReference type="Proteomes" id="UP001276659">
    <property type="component" value="Unassembled WGS sequence"/>
</dbReference>
<keyword evidence="2" id="KW-0963">Cytoplasm</keyword>
<feature type="compositionally biased region" description="Polar residues" evidence="7">
    <location>
        <begin position="81"/>
        <end position="101"/>
    </location>
</feature>
<dbReference type="Gene3D" id="2.130.10.10">
    <property type="entry name" value="YVTN repeat-like/Quinoprotein amine dehydrogenase"/>
    <property type="match status" value="2"/>
</dbReference>
<accession>A0AAE0DPA3</accession>
<evidence type="ECO:0000256" key="6">
    <source>
        <dbReference type="ARBA" id="ARBA00038255"/>
    </source>
</evidence>
<dbReference type="SUPFAM" id="SSF50978">
    <property type="entry name" value="WD40 repeat-like"/>
    <property type="match status" value="2"/>
</dbReference>
<evidence type="ECO:0000256" key="7">
    <source>
        <dbReference type="SAM" id="MobiDB-lite"/>
    </source>
</evidence>
<comment type="caution">
    <text evidence="8">The sequence shown here is derived from an EMBL/GenBank/DDBJ whole genome shotgun (WGS) entry which is preliminary data.</text>
</comment>
<evidence type="ECO:0000313" key="9">
    <source>
        <dbReference type="Proteomes" id="UP001276659"/>
    </source>
</evidence>
<dbReference type="PANTHER" id="PTHR14344:SF3">
    <property type="entry name" value="WD REPEAT-CONTAINING PROTEIN 6"/>
    <property type="match status" value="1"/>
</dbReference>
<evidence type="ECO:0000256" key="2">
    <source>
        <dbReference type="ARBA" id="ARBA00022490"/>
    </source>
</evidence>
<dbReference type="AlphaFoldDB" id="A0AAE0DPA3"/>